<evidence type="ECO:0000313" key="2">
    <source>
        <dbReference type="Proteomes" id="UP000317315"/>
    </source>
</evidence>
<dbReference type="Proteomes" id="UP000317315">
    <property type="component" value="Unassembled WGS sequence"/>
</dbReference>
<evidence type="ECO:0000313" key="1">
    <source>
        <dbReference type="EMBL" id="SMO57476.1"/>
    </source>
</evidence>
<dbReference type="RefSeq" id="WP_185954253.1">
    <property type="nucleotide sequence ID" value="NZ_FXTM01000012.1"/>
</dbReference>
<protein>
    <recommendedName>
        <fullName evidence="3">Outer membrane protein beta-barrel domain-containing protein</fullName>
    </recommendedName>
</protein>
<dbReference type="EMBL" id="FXTM01000012">
    <property type="protein sequence ID" value="SMO57476.1"/>
    <property type="molecule type" value="Genomic_DNA"/>
</dbReference>
<dbReference type="AlphaFoldDB" id="A0A521CDG8"/>
<evidence type="ECO:0008006" key="3">
    <source>
        <dbReference type="Google" id="ProtNLM"/>
    </source>
</evidence>
<gene>
    <name evidence="1" type="ORF">SAMN06269117_1122</name>
</gene>
<proteinExistence type="predicted"/>
<name>A0A521CDG8_9BACT</name>
<keyword evidence="2" id="KW-1185">Reference proteome</keyword>
<accession>A0A521CDG8</accession>
<organism evidence="1 2">
    <name type="scientific">Balnearium lithotrophicum</name>
    <dbReference type="NCBI Taxonomy" id="223788"/>
    <lineage>
        <taxon>Bacteria</taxon>
        <taxon>Pseudomonadati</taxon>
        <taxon>Aquificota</taxon>
        <taxon>Aquificia</taxon>
        <taxon>Desulfurobacteriales</taxon>
        <taxon>Desulfurobacteriaceae</taxon>
        <taxon>Balnearium</taxon>
    </lineage>
</organism>
<sequence length="197" mass="22207">MKFFIILFLTNVFPVPSKIKAATIEYLNLNLCNLTPHGTVEDKNGSGKPGLKGDLHLSRTIGYSGFYSLENVPFIPDFRVEYRKLHFSGHGEASKDFTFKDTSFSKGDPVSSKLDIDDFNLTFYYQPLNYFNNNGLKLEIGPNVNLFHSEVKVANKKYSNGYTSESTGALIVSGYVGLEFNPIYYLTYYVKLRGLSC</sequence>
<reference evidence="1 2" key="1">
    <citation type="submission" date="2017-05" db="EMBL/GenBank/DDBJ databases">
        <authorList>
            <person name="Varghese N."/>
            <person name="Submissions S."/>
        </authorList>
    </citation>
    <scope>NUCLEOTIDE SEQUENCE [LARGE SCALE GENOMIC DNA]</scope>
    <source>
        <strain evidence="1 2">DSM 16304</strain>
    </source>
</reference>